<keyword evidence="4" id="KW-1185">Reference proteome</keyword>
<dbReference type="eggNOG" id="KOG4132">
    <property type="taxonomic scope" value="Eukaryota"/>
</dbReference>
<dbReference type="EnsemblMetazoa" id="HelroT164780">
    <property type="protein sequence ID" value="HelroP164780"/>
    <property type="gene ID" value="HelroG164780"/>
</dbReference>
<accession>T1EVT1</accession>
<protein>
    <recommendedName>
        <fullName evidence="1">Tetrapyrrole biosynthesis uroporphyrinogen III synthase domain-containing protein</fullName>
    </recommendedName>
</protein>
<dbReference type="GO" id="GO:0005829">
    <property type="term" value="C:cytosol"/>
    <property type="evidence" value="ECO:0000318"/>
    <property type="project" value="GO_Central"/>
</dbReference>
<proteinExistence type="predicted"/>
<organism evidence="3 4">
    <name type="scientific">Helobdella robusta</name>
    <name type="common">Californian leech</name>
    <dbReference type="NCBI Taxonomy" id="6412"/>
    <lineage>
        <taxon>Eukaryota</taxon>
        <taxon>Metazoa</taxon>
        <taxon>Spiralia</taxon>
        <taxon>Lophotrochozoa</taxon>
        <taxon>Annelida</taxon>
        <taxon>Clitellata</taxon>
        <taxon>Hirudinea</taxon>
        <taxon>Rhynchobdellida</taxon>
        <taxon>Glossiphoniidae</taxon>
        <taxon>Helobdella</taxon>
    </lineage>
</organism>
<dbReference type="EMBL" id="AMQM01001824">
    <property type="status" value="NOT_ANNOTATED_CDS"/>
    <property type="molecule type" value="Genomic_DNA"/>
</dbReference>
<evidence type="ECO:0000313" key="4">
    <source>
        <dbReference type="Proteomes" id="UP000015101"/>
    </source>
</evidence>
<dbReference type="GO" id="GO:0006782">
    <property type="term" value="P:protoporphyrinogen IX biosynthetic process"/>
    <property type="evidence" value="ECO:0007669"/>
    <property type="project" value="UniProtKB-UniPathway"/>
</dbReference>
<evidence type="ECO:0000259" key="1">
    <source>
        <dbReference type="Pfam" id="PF02602"/>
    </source>
</evidence>
<sequence>MNTSDCQSVRILLLKSFNSDVGPMDDRYVKELRSSNFIVDCIPALEFEFMNDDKLIKVLRCPDMYADLIVTSPRSCEAISNLIAQNNLSLETAQSLGLSVVGEQAGSADALSDIIINDYLENINSKPLLFLGAEEKLDILPNKLNSKAVHFIELAVYRSRKHSMLDVNLCNYLAKPLLPDYVVFFSPSIVRYSADVLKGSRLVEHSRIIAIGASTHKEMTSSSMFSDVSFNNVALLKKPDVNTLIQTLKSFSYNNNNNIENNNIKNVNNETNSNNNNHCS</sequence>
<reference evidence="4" key="1">
    <citation type="submission" date="2012-12" db="EMBL/GenBank/DDBJ databases">
        <authorList>
            <person name="Hellsten U."/>
            <person name="Grimwood J."/>
            <person name="Chapman J.A."/>
            <person name="Shapiro H."/>
            <person name="Aerts A."/>
            <person name="Otillar R.P."/>
            <person name="Terry A.Y."/>
            <person name="Boore J.L."/>
            <person name="Simakov O."/>
            <person name="Marletaz F."/>
            <person name="Cho S.-J."/>
            <person name="Edsinger-Gonzales E."/>
            <person name="Havlak P."/>
            <person name="Kuo D.-H."/>
            <person name="Larsson T."/>
            <person name="Lv J."/>
            <person name="Arendt D."/>
            <person name="Savage R."/>
            <person name="Osoegawa K."/>
            <person name="de Jong P."/>
            <person name="Lindberg D.R."/>
            <person name="Seaver E.C."/>
            <person name="Weisblat D.A."/>
            <person name="Putnam N.H."/>
            <person name="Grigoriev I.V."/>
            <person name="Rokhsar D.S."/>
        </authorList>
    </citation>
    <scope>NUCLEOTIDE SEQUENCE</scope>
</reference>
<gene>
    <name evidence="3" type="primary">20200681</name>
    <name evidence="2" type="ORF">HELRODRAFT_164780</name>
</gene>
<dbReference type="GO" id="GO:0004852">
    <property type="term" value="F:uroporphyrinogen-III synthase activity"/>
    <property type="evidence" value="ECO:0000318"/>
    <property type="project" value="GO_Central"/>
</dbReference>
<name>T1EVT1_HELRO</name>
<dbReference type="CTD" id="20200681"/>
<dbReference type="FunCoup" id="T1EVT1">
    <property type="interactions" value="356"/>
</dbReference>
<dbReference type="OrthoDB" id="5595751at2759"/>
<dbReference type="InterPro" id="IPR036108">
    <property type="entry name" value="4pyrrol_syn_uPrphyn_synt_sf"/>
</dbReference>
<dbReference type="STRING" id="6412.T1EVT1"/>
<dbReference type="InParanoid" id="T1EVT1"/>
<reference evidence="3" key="3">
    <citation type="submission" date="2015-06" db="UniProtKB">
        <authorList>
            <consortium name="EnsemblMetazoa"/>
        </authorList>
    </citation>
    <scope>IDENTIFICATION</scope>
</reference>
<dbReference type="Gene3D" id="3.40.50.10090">
    <property type="match status" value="2"/>
</dbReference>
<dbReference type="UniPathway" id="UPA00251">
    <property type="reaction ID" value="UER00320"/>
</dbReference>
<dbReference type="CDD" id="cd06578">
    <property type="entry name" value="HemD"/>
    <property type="match status" value="1"/>
</dbReference>
<dbReference type="PANTHER" id="PTHR12390">
    <property type="entry name" value="UROPORPHYRINOGEN III SYNTHASE"/>
    <property type="match status" value="1"/>
</dbReference>
<feature type="domain" description="Tetrapyrrole biosynthesis uroporphyrinogen III synthase" evidence="1">
    <location>
        <begin position="26"/>
        <end position="225"/>
    </location>
</feature>
<dbReference type="SUPFAM" id="SSF69618">
    <property type="entry name" value="HemD-like"/>
    <property type="match status" value="1"/>
</dbReference>
<dbReference type="GeneID" id="20200681"/>
<dbReference type="RefSeq" id="XP_009028998.1">
    <property type="nucleotide sequence ID" value="XM_009030750.1"/>
</dbReference>
<dbReference type="PANTHER" id="PTHR12390:SF0">
    <property type="entry name" value="UROPORPHYRINOGEN-III SYNTHASE"/>
    <property type="match status" value="1"/>
</dbReference>
<dbReference type="InterPro" id="IPR003754">
    <property type="entry name" value="4pyrrol_synth_uPrphyn_synth"/>
</dbReference>
<dbReference type="AlphaFoldDB" id="T1EVT1"/>
<dbReference type="Proteomes" id="UP000015101">
    <property type="component" value="Unassembled WGS sequence"/>
</dbReference>
<dbReference type="Pfam" id="PF02602">
    <property type="entry name" value="HEM4"/>
    <property type="match status" value="1"/>
</dbReference>
<evidence type="ECO:0000313" key="2">
    <source>
        <dbReference type="EMBL" id="ESN92691.1"/>
    </source>
</evidence>
<dbReference type="GO" id="GO:0006780">
    <property type="term" value="P:uroporphyrinogen III biosynthetic process"/>
    <property type="evidence" value="ECO:0000318"/>
    <property type="project" value="GO_Central"/>
</dbReference>
<evidence type="ECO:0000313" key="3">
    <source>
        <dbReference type="EnsemblMetazoa" id="HelroP164780"/>
    </source>
</evidence>
<dbReference type="InterPro" id="IPR039793">
    <property type="entry name" value="UROS/Hem4"/>
</dbReference>
<dbReference type="HOGENOM" id="CLU_994916_0_0_1"/>
<dbReference type="KEGG" id="hro:HELRODRAFT_164780"/>
<reference evidence="2 4" key="2">
    <citation type="journal article" date="2013" name="Nature">
        <title>Insights into bilaterian evolution from three spiralian genomes.</title>
        <authorList>
            <person name="Simakov O."/>
            <person name="Marletaz F."/>
            <person name="Cho S.J."/>
            <person name="Edsinger-Gonzales E."/>
            <person name="Havlak P."/>
            <person name="Hellsten U."/>
            <person name="Kuo D.H."/>
            <person name="Larsson T."/>
            <person name="Lv J."/>
            <person name="Arendt D."/>
            <person name="Savage R."/>
            <person name="Osoegawa K."/>
            <person name="de Jong P."/>
            <person name="Grimwood J."/>
            <person name="Chapman J.A."/>
            <person name="Shapiro H."/>
            <person name="Aerts A."/>
            <person name="Otillar R.P."/>
            <person name="Terry A.Y."/>
            <person name="Boore J.L."/>
            <person name="Grigoriev I.V."/>
            <person name="Lindberg D.R."/>
            <person name="Seaver E.C."/>
            <person name="Weisblat D.A."/>
            <person name="Putnam N.H."/>
            <person name="Rokhsar D.S."/>
        </authorList>
    </citation>
    <scope>NUCLEOTIDE SEQUENCE</scope>
</reference>
<dbReference type="EMBL" id="KB097639">
    <property type="protein sequence ID" value="ESN92691.1"/>
    <property type="molecule type" value="Genomic_DNA"/>
</dbReference>